<keyword evidence="4" id="KW-1185">Reference proteome</keyword>
<dbReference type="PANTHER" id="PTHR47425:SF2">
    <property type="entry name" value="FARB-RELATED"/>
    <property type="match status" value="1"/>
</dbReference>
<dbReference type="EMBL" id="KZ613939">
    <property type="protein sequence ID" value="PMD46871.1"/>
    <property type="molecule type" value="Genomic_DNA"/>
</dbReference>
<sequence>LDESDLAYLQQHDACTLPPEPLQSEILKAYLELVNPSFPVIDIESTLFTVKFGFEYGEEMRYQSMQNGQIANKRIQLLLFQAIMLAGVRFVSTKALREAGFTSRESAIRIFFSRVKILYNFDSYTDRLSVIQSLLLMTLANLPPYHDNKGASHWLDLAISFSYQMGLYRKKAHPRNRHQNAVERRVWWMAVVLDRTLSPSPDTLLSRSWRIKHEDSDVEMLSLEDFDLDD</sequence>
<dbReference type="PANTHER" id="PTHR47425">
    <property type="entry name" value="FARB-RELATED"/>
    <property type="match status" value="1"/>
</dbReference>
<dbReference type="GO" id="GO:0003677">
    <property type="term" value="F:DNA binding"/>
    <property type="evidence" value="ECO:0007669"/>
    <property type="project" value="InterPro"/>
</dbReference>
<dbReference type="InterPro" id="IPR007219">
    <property type="entry name" value="XnlR_reg_dom"/>
</dbReference>
<dbReference type="AlphaFoldDB" id="A0A2J6S800"/>
<evidence type="ECO:0000256" key="1">
    <source>
        <dbReference type="ARBA" id="ARBA00023242"/>
    </source>
</evidence>
<evidence type="ECO:0000259" key="2">
    <source>
        <dbReference type="SMART" id="SM00906"/>
    </source>
</evidence>
<dbReference type="SMART" id="SM00906">
    <property type="entry name" value="Fungal_trans"/>
    <property type="match status" value="1"/>
</dbReference>
<reference evidence="3 4" key="1">
    <citation type="submission" date="2016-04" db="EMBL/GenBank/DDBJ databases">
        <title>A degradative enzymes factory behind the ericoid mycorrhizal symbiosis.</title>
        <authorList>
            <consortium name="DOE Joint Genome Institute"/>
            <person name="Martino E."/>
            <person name="Morin E."/>
            <person name="Grelet G."/>
            <person name="Kuo A."/>
            <person name="Kohler A."/>
            <person name="Daghino S."/>
            <person name="Barry K."/>
            <person name="Choi C."/>
            <person name="Cichocki N."/>
            <person name="Clum A."/>
            <person name="Copeland A."/>
            <person name="Hainaut M."/>
            <person name="Haridas S."/>
            <person name="Labutti K."/>
            <person name="Lindquist E."/>
            <person name="Lipzen A."/>
            <person name="Khouja H.-R."/>
            <person name="Murat C."/>
            <person name="Ohm R."/>
            <person name="Olson A."/>
            <person name="Spatafora J."/>
            <person name="Veneault-Fourrey C."/>
            <person name="Henrissat B."/>
            <person name="Grigoriev I."/>
            <person name="Martin F."/>
            <person name="Perotto S."/>
        </authorList>
    </citation>
    <scope>NUCLEOTIDE SEQUENCE [LARGE SCALE GENOMIC DNA]</scope>
    <source>
        <strain evidence="3 4">F</strain>
    </source>
</reference>
<dbReference type="CDD" id="cd12148">
    <property type="entry name" value="fungal_TF_MHR"/>
    <property type="match status" value="1"/>
</dbReference>
<dbReference type="Proteomes" id="UP000235786">
    <property type="component" value="Unassembled WGS sequence"/>
</dbReference>
<organism evidence="3 4">
    <name type="scientific">Hyaloscypha variabilis (strain UAMH 11265 / GT02V1 / F)</name>
    <name type="common">Meliniomyces variabilis</name>
    <dbReference type="NCBI Taxonomy" id="1149755"/>
    <lineage>
        <taxon>Eukaryota</taxon>
        <taxon>Fungi</taxon>
        <taxon>Dikarya</taxon>
        <taxon>Ascomycota</taxon>
        <taxon>Pezizomycotina</taxon>
        <taxon>Leotiomycetes</taxon>
        <taxon>Helotiales</taxon>
        <taxon>Hyaloscyphaceae</taxon>
        <taxon>Hyaloscypha</taxon>
        <taxon>Hyaloscypha variabilis</taxon>
    </lineage>
</organism>
<feature type="non-terminal residue" evidence="3">
    <location>
        <position position="1"/>
    </location>
</feature>
<dbReference type="GO" id="GO:0008270">
    <property type="term" value="F:zinc ion binding"/>
    <property type="evidence" value="ECO:0007669"/>
    <property type="project" value="InterPro"/>
</dbReference>
<dbReference type="STRING" id="1149755.A0A2J6S800"/>
<gene>
    <name evidence="3" type="ORF">L207DRAFT_377277</name>
</gene>
<dbReference type="InterPro" id="IPR052761">
    <property type="entry name" value="Fungal_Detox/Toxin_TFs"/>
</dbReference>
<protein>
    <recommendedName>
        <fullName evidence="2">Xylanolytic transcriptional activator regulatory domain-containing protein</fullName>
    </recommendedName>
</protein>
<evidence type="ECO:0000313" key="4">
    <source>
        <dbReference type="Proteomes" id="UP000235786"/>
    </source>
</evidence>
<dbReference type="OrthoDB" id="5121955at2759"/>
<feature type="domain" description="Xylanolytic transcriptional activator regulatory" evidence="2">
    <location>
        <begin position="151"/>
        <end position="227"/>
    </location>
</feature>
<accession>A0A2J6S800</accession>
<dbReference type="Pfam" id="PF04082">
    <property type="entry name" value="Fungal_trans"/>
    <property type="match status" value="1"/>
</dbReference>
<feature type="non-terminal residue" evidence="3">
    <location>
        <position position="230"/>
    </location>
</feature>
<evidence type="ECO:0000313" key="3">
    <source>
        <dbReference type="EMBL" id="PMD46871.1"/>
    </source>
</evidence>
<dbReference type="GO" id="GO:0006351">
    <property type="term" value="P:DNA-templated transcription"/>
    <property type="evidence" value="ECO:0007669"/>
    <property type="project" value="InterPro"/>
</dbReference>
<name>A0A2J6S800_HYAVF</name>
<proteinExistence type="predicted"/>
<keyword evidence="1" id="KW-0539">Nucleus</keyword>